<keyword evidence="2" id="KW-1185">Reference proteome</keyword>
<comment type="caution">
    <text evidence="1">The sequence shown here is derived from an EMBL/GenBank/DDBJ whole genome shotgun (WGS) entry which is preliminary data.</text>
</comment>
<reference evidence="2" key="1">
    <citation type="journal article" date="2023" name="G3 (Bethesda)">
        <title>Genome assembly and association tests identify interacting loci associated with vigor, precocity, and sex in interspecific pistachio rootstocks.</title>
        <authorList>
            <person name="Palmer W."/>
            <person name="Jacygrad E."/>
            <person name="Sagayaradj S."/>
            <person name="Cavanaugh K."/>
            <person name="Han R."/>
            <person name="Bertier L."/>
            <person name="Beede B."/>
            <person name="Kafkas S."/>
            <person name="Golino D."/>
            <person name="Preece J."/>
            <person name="Michelmore R."/>
        </authorList>
    </citation>
    <scope>NUCLEOTIDE SEQUENCE [LARGE SCALE GENOMIC DNA]</scope>
</reference>
<dbReference type="EMBL" id="CM047741">
    <property type="protein sequence ID" value="KAJ0037477.1"/>
    <property type="molecule type" value="Genomic_DNA"/>
</dbReference>
<accession>A0ACC0YHP0</accession>
<gene>
    <name evidence="1" type="ORF">Pint_23536</name>
</gene>
<evidence type="ECO:0000313" key="2">
    <source>
        <dbReference type="Proteomes" id="UP001163603"/>
    </source>
</evidence>
<evidence type="ECO:0000313" key="1">
    <source>
        <dbReference type="EMBL" id="KAJ0037477.1"/>
    </source>
</evidence>
<organism evidence="1 2">
    <name type="scientific">Pistacia integerrima</name>
    <dbReference type="NCBI Taxonomy" id="434235"/>
    <lineage>
        <taxon>Eukaryota</taxon>
        <taxon>Viridiplantae</taxon>
        <taxon>Streptophyta</taxon>
        <taxon>Embryophyta</taxon>
        <taxon>Tracheophyta</taxon>
        <taxon>Spermatophyta</taxon>
        <taxon>Magnoliopsida</taxon>
        <taxon>eudicotyledons</taxon>
        <taxon>Gunneridae</taxon>
        <taxon>Pentapetalae</taxon>
        <taxon>rosids</taxon>
        <taxon>malvids</taxon>
        <taxon>Sapindales</taxon>
        <taxon>Anacardiaceae</taxon>
        <taxon>Pistacia</taxon>
    </lineage>
</organism>
<dbReference type="Proteomes" id="UP001163603">
    <property type="component" value="Chromosome 6"/>
</dbReference>
<name>A0ACC0YHP0_9ROSI</name>
<protein>
    <submittedName>
        <fullName evidence="1">Uncharacterized protein</fullName>
    </submittedName>
</protein>
<sequence>MDSTSHNKPTKHHQASSSELLSSAKLMAEAAKSSFNHESDKVDKGRVAGAAANLLDAASHYGKLEEKSFGKYVEKAENYLHQYGSSHSTTTTTANAAPNSAHHASPATAHSSFASGDDDGKSGSGYGDYFKMAEGQSQLLVKVCSTAILFHTFRTGMDSVSHDKSTKHHSSESKPTKKHQPSASELLSSAKLVAEAAKSTLNHDSNRKVDKEKVAHAAGDLLGAASNYGKLEDKGYGKYLGQAENYLHKYGQKDSHSTTANSGHSAGTTAHSSSHHSDGHGKSGSGYGDYLKMAEGIFKKH</sequence>
<proteinExistence type="predicted"/>